<evidence type="ECO:0000256" key="4">
    <source>
        <dbReference type="SAM" id="MobiDB-lite"/>
    </source>
</evidence>
<evidence type="ECO:0000256" key="1">
    <source>
        <dbReference type="ARBA" id="ARBA00022723"/>
    </source>
</evidence>
<evidence type="ECO:0000313" key="7">
    <source>
        <dbReference type="EMBL" id="KAF7297514.1"/>
    </source>
</evidence>
<feature type="compositionally biased region" description="Low complexity" evidence="4">
    <location>
        <begin position="1549"/>
        <end position="1562"/>
    </location>
</feature>
<keyword evidence="1" id="KW-0479">Metal-binding</keyword>
<keyword evidence="8" id="KW-1185">Reference proteome</keyword>
<organism evidence="7 8">
    <name type="scientific">Mycena indigotica</name>
    <dbReference type="NCBI Taxonomy" id="2126181"/>
    <lineage>
        <taxon>Eukaryota</taxon>
        <taxon>Fungi</taxon>
        <taxon>Dikarya</taxon>
        <taxon>Basidiomycota</taxon>
        <taxon>Agaricomycotina</taxon>
        <taxon>Agaricomycetes</taxon>
        <taxon>Agaricomycetidae</taxon>
        <taxon>Agaricales</taxon>
        <taxon>Marasmiineae</taxon>
        <taxon>Mycenaceae</taxon>
        <taxon>Mycena</taxon>
    </lineage>
</organism>
<feature type="transmembrane region" description="Helical" evidence="5">
    <location>
        <begin position="36"/>
        <end position="61"/>
    </location>
</feature>
<dbReference type="SUPFAM" id="SSF57903">
    <property type="entry name" value="FYVE/PHD zinc finger"/>
    <property type="match status" value="1"/>
</dbReference>
<feature type="compositionally biased region" description="Basic residues" evidence="4">
    <location>
        <begin position="1528"/>
        <end position="1537"/>
    </location>
</feature>
<evidence type="ECO:0000256" key="2">
    <source>
        <dbReference type="ARBA" id="ARBA00022771"/>
    </source>
</evidence>
<feature type="region of interest" description="Disordered" evidence="4">
    <location>
        <begin position="123"/>
        <end position="147"/>
    </location>
</feature>
<keyword evidence="3" id="KW-0862">Zinc</keyword>
<dbReference type="Gene3D" id="3.30.40.10">
    <property type="entry name" value="Zinc/RING finger domain, C3HC4 (zinc finger)"/>
    <property type="match status" value="1"/>
</dbReference>
<keyword evidence="5" id="KW-0812">Transmembrane</keyword>
<feature type="domain" description="Zinc finger PHD-type" evidence="6">
    <location>
        <begin position="1090"/>
        <end position="1139"/>
    </location>
</feature>
<dbReference type="Proteomes" id="UP000636479">
    <property type="component" value="Unassembled WGS sequence"/>
</dbReference>
<evidence type="ECO:0000259" key="6">
    <source>
        <dbReference type="SMART" id="SM00249"/>
    </source>
</evidence>
<dbReference type="OrthoDB" id="3056903at2759"/>
<proteinExistence type="predicted"/>
<dbReference type="EMBL" id="JACAZF010000008">
    <property type="protein sequence ID" value="KAF7297514.1"/>
    <property type="molecule type" value="Genomic_DNA"/>
</dbReference>
<dbReference type="InterPro" id="IPR011011">
    <property type="entry name" value="Znf_FYVE_PHD"/>
</dbReference>
<dbReference type="InterPro" id="IPR001965">
    <property type="entry name" value="Znf_PHD"/>
</dbReference>
<reference evidence="7" key="1">
    <citation type="submission" date="2020-05" db="EMBL/GenBank/DDBJ databases">
        <title>Mycena genomes resolve the evolution of fungal bioluminescence.</title>
        <authorList>
            <person name="Tsai I.J."/>
        </authorList>
    </citation>
    <scope>NUCLEOTIDE SEQUENCE</scope>
    <source>
        <strain evidence="7">171206Taipei</strain>
    </source>
</reference>
<name>A0A8H6SDN9_9AGAR</name>
<protein>
    <recommendedName>
        <fullName evidence="6">Zinc finger PHD-type domain-containing protein</fullName>
    </recommendedName>
</protein>
<feature type="region of interest" description="Disordered" evidence="4">
    <location>
        <begin position="1036"/>
        <end position="1080"/>
    </location>
</feature>
<dbReference type="SMART" id="SM00249">
    <property type="entry name" value="PHD"/>
    <property type="match status" value="1"/>
</dbReference>
<feature type="region of interest" description="Disordered" evidence="4">
    <location>
        <begin position="1454"/>
        <end position="1571"/>
    </location>
</feature>
<dbReference type="RefSeq" id="XP_037217873.1">
    <property type="nucleotide sequence ID" value="XM_037366461.1"/>
</dbReference>
<accession>A0A8H6SDN9</accession>
<feature type="region of interest" description="Disordered" evidence="4">
    <location>
        <begin position="596"/>
        <end position="615"/>
    </location>
</feature>
<feature type="compositionally biased region" description="Low complexity" evidence="4">
    <location>
        <begin position="133"/>
        <end position="142"/>
    </location>
</feature>
<evidence type="ECO:0000256" key="5">
    <source>
        <dbReference type="SAM" id="Phobius"/>
    </source>
</evidence>
<comment type="caution">
    <text evidence="7">The sequence shown here is derived from an EMBL/GenBank/DDBJ whole genome shotgun (WGS) entry which is preliminary data.</text>
</comment>
<feature type="compositionally biased region" description="Polar residues" evidence="4">
    <location>
        <begin position="1499"/>
        <end position="1513"/>
    </location>
</feature>
<dbReference type="GO" id="GO:0008270">
    <property type="term" value="F:zinc ion binding"/>
    <property type="evidence" value="ECO:0007669"/>
    <property type="project" value="UniProtKB-KW"/>
</dbReference>
<sequence>MAEPLLIALAVSNAAFALLVGLAYGRTIQRWASVCYEAISTLVSSQLILGLYALVLIYILLSLRSLKDDVAQVAQATTRPTRRKHTRPQPVYDANDRLIGYFRGDRKSDITFRNIGRATTDSVLDGAASAPTSPESRPAPAAVSPPSPIIFQPPQVHVYRSLQASEWNGWPDGHLRCQIQRQELKETGNLALFWVSEAIAGRRPGSPDALKPEGGKQFRVNCLGAFRCSARFAARRLAALMPSPSPPFLPAVTALDIPHCDVSVDIPLPNAHVVSRWALPSSDTALSSHITALTVTTVTATLAGCNTFSVDTDSSPASADVSSSPVVDVNAKAISTFEPEFLKCWVPVVMSYSNGATAEHYAIHFRHLIEGIAKEYKIRCPGTPFTDTLLANVVDFSDTQRNGFIRAYVEWKMDDPKNTETPEALQMAAEALLKGCERHFKEQISRVSKITRIVPPNQRLIFENRVQELLYCKTSDVFRAVAARLIQDFPLIEPWLSWWLRPQHASMIFRAEMAMDTDLFYSLPAMTNAEEAMHHRLYSMVKRLNSLFEGLEGLVSAGNTFADQYMHAKHGQHIFYGEDPQRWKKTAAIYGRTHLSRGKNRAPTAAQKADSRPPDTAAELIPAETRPKLPQKSTLPQLFQISYRWYLNSCWLDSSLTALYAVALRNIDLFAGLSELSLNQPLAQLHALIPQHVAESSLDLTTSDNLWKLRNSFRQHLVDSPIIKGITSMSAPSTPFGWLFEASLLSSILSLDNSGVAASARAVSMFRTYAVDIRQCLGDPTCSDHASTHWQIGTPHWANEIQLTGTHFQLHGGKIKKWFNGGFLNPTSWQNLHCWRHANGEYLCDGATLFHRYIISLPTILVLVIDEGEQYDWDVAGQLLPLGNTFAAAGVQYDLVAHVYASHQDEHFKARYALPDGKIFDYDGMTDGGRAVHRPGFTFKSAMTGVSSKFTGLPSGYILSALVYHLAGGEQAQKLFQHERQRKPPHHLLFDVDPTNGRLLTKTAVMDAPGLTQLSDTARIWSRSNQHHLEFFSEYQRSEDTQKEPPGWTFPSLASSGSEVDERESVIGPGPDPSDNADGTLDIDEWRQISCVCGAEGADSESQKLVQCAQCQNWSHNDCLPADTDWADKENRLLCHSCAEGRGRLQLPLLPGTVRLQRLNPWARQNTAEWAPAEIIGYSGNRCGKEYECRWLRNISWPGRVSSPPRESFRRSYEDIHFPIGNDGRIRGSQLRGLAAPEALNPALEEKETLNRDISMACAIAIPQIVAQLNSPDSDSVHPIIADFDEDHLGVHPGLDPDVRWLERRGFVASGIDPGLWATLGEPIRLLTIERAANRVTGTWERALTVSIAFWICLCIQHHLGEDWDHSGATYRELRSGGLIEDFDIRLTRRAIHEITTSVTESPNTFTSRWSWVQRGVVVFWQRSLVYRGLVPSSDRRHLVPLLYHGQLVRRAADLPRVDGQPPRKKVRFDTHRDDRHASTGTSIRSPISVAAQSDRAVPSSTSHRSTLNPTSPHRTRARTRSEPASNHSRHTLKRRKVVAEGRGWYTYEESASSGSEASDSAPFNSEDNDG</sequence>
<evidence type="ECO:0000256" key="3">
    <source>
        <dbReference type="ARBA" id="ARBA00022833"/>
    </source>
</evidence>
<keyword evidence="2" id="KW-0863">Zinc-finger</keyword>
<keyword evidence="5" id="KW-0472">Membrane</keyword>
<feature type="transmembrane region" description="Helical" evidence="5">
    <location>
        <begin position="6"/>
        <end position="24"/>
    </location>
</feature>
<feature type="compositionally biased region" description="Basic and acidic residues" evidence="4">
    <location>
        <begin position="1468"/>
        <end position="1478"/>
    </location>
</feature>
<evidence type="ECO:0000313" key="8">
    <source>
        <dbReference type="Proteomes" id="UP000636479"/>
    </source>
</evidence>
<gene>
    <name evidence="7" type="ORF">MIND_00985400</name>
</gene>
<keyword evidence="5" id="KW-1133">Transmembrane helix</keyword>
<dbReference type="InterPro" id="IPR013083">
    <property type="entry name" value="Znf_RING/FYVE/PHD"/>
</dbReference>
<dbReference type="GeneID" id="59348977"/>